<feature type="domain" description="Ketoreductase" evidence="3">
    <location>
        <begin position="26"/>
        <end position="215"/>
    </location>
</feature>
<dbReference type="PRINTS" id="PR00081">
    <property type="entry name" value="GDHRDH"/>
</dbReference>
<dbReference type="OrthoDB" id="9790785at2"/>
<keyword evidence="2" id="KW-0560">Oxidoreductase</keyword>
<evidence type="ECO:0000256" key="2">
    <source>
        <dbReference type="ARBA" id="ARBA00023002"/>
    </source>
</evidence>
<name>A0A1H8RUI7_9GAMM</name>
<dbReference type="Pfam" id="PF00106">
    <property type="entry name" value="adh_short"/>
    <property type="match status" value="1"/>
</dbReference>
<dbReference type="InterPro" id="IPR002347">
    <property type="entry name" value="SDR_fam"/>
</dbReference>
<reference evidence="4 5" key="1">
    <citation type="submission" date="2016-10" db="EMBL/GenBank/DDBJ databases">
        <authorList>
            <person name="de Groot N.N."/>
        </authorList>
    </citation>
    <scope>NUCLEOTIDE SEQUENCE [LARGE SCALE GENOMIC DNA]</scope>
    <source>
        <strain evidence="4 5">CGMCC 1.6291</strain>
    </source>
</reference>
<evidence type="ECO:0000259" key="3">
    <source>
        <dbReference type="SMART" id="SM00822"/>
    </source>
</evidence>
<accession>A0A1H8RUI7</accession>
<dbReference type="AlphaFoldDB" id="A0A1H8RUI7"/>
<dbReference type="PANTHER" id="PTHR42901">
    <property type="entry name" value="ALCOHOL DEHYDROGENASE"/>
    <property type="match status" value="1"/>
</dbReference>
<sequence>MTQHDTPVHVHVPRDYTPPADLLAERVVLITGAADGIGRALAEAAAGCGATVILLDKDLPKLEAVYDAIEAAGSPQPALYPMNLEGVGPAEFLELATTIDREFGRLDALIHNAAMLGEQSPMHQYDHELWARVLHVNVNAPFLLNQALLGLVQRSDRGRVLFVSDQAGRRGRAFRGAYGVSKFAQEGMMETLAAELGTKRSVRTMSIDPGVVNTSLRRYCFPGENWQALAQPADVAPRLLYPLGPEGDALHGARLSLAHDDSTT</sequence>
<comment type="similarity">
    <text evidence="1">Belongs to the short-chain dehydrogenases/reductases (SDR) family.</text>
</comment>
<protein>
    <submittedName>
        <fullName evidence="4">NAD(P)-dependent dehydrogenase, short-chain alcohol dehydrogenase family</fullName>
    </submittedName>
</protein>
<proteinExistence type="inferred from homology"/>
<dbReference type="InterPro" id="IPR057326">
    <property type="entry name" value="KR_dom"/>
</dbReference>
<dbReference type="SUPFAM" id="SSF51735">
    <property type="entry name" value="NAD(P)-binding Rossmann-fold domains"/>
    <property type="match status" value="1"/>
</dbReference>
<dbReference type="GO" id="GO:0016491">
    <property type="term" value="F:oxidoreductase activity"/>
    <property type="evidence" value="ECO:0007669"/>
    <property type="project" value="UniProtKB-KW"/>
</dbReference>
<dbReference type="EMBL" id="FOEG01000002">
    <property type="protein sequence ID" value="SEO70022.1"/>
    <property type="molecule type" value="Genomic_DNA"/>
</dbReference>
<dbReference type="Gene3D" id="3.40.50.720">
    <property type="entry name" value="NAD(P)-binding Rossmann-like Domain"/>
    <property type="match status" value="1"/>
</dbReference>
<dbReference type="STRING" id="406100.SAMN04488052_102262"/>
<evidence type="ECO:0000313" key="5">
    <source>
        <dbReference type="Proteomes" id="UP000199657"/>
    </source>
</evidence>
<dbReference type="RefSeq" id="WP_091640894.1">
    <property type="nucleotide sequence ID" value="NZ_FOEG01000002.1"/>
</dbReference>
<dbReference type="Proteomes" id="UP000199657">
    <property type="component" value="Unassembled WGS sequence"/>
</dbReference>
<evidence type="ECO:0000256" key="1">
    <source>
        <dbReference type="ARBA" id="ARBA00006484"/>
    </source>
</evidence>
<evidence type="ECO:0000313" key="4">
    <source>
        <dbReference type="EMBL" id="SEO70022.1"/>
    </source>
</evidence>
<gene>
    <name evidence="4" type="ORF">SAMN04488052_102262</name>
</gene>
<dbReference type="InterPro" id="IPR036291">
    <property type="entry name" value="NAD(P)-bd_dom_sf"/>
</dbReference>
<dbReference type="PANTHER" id="PTHR42901:SF1">
    <property type="entry name" value="ALCOHOL DEHYDROGENASE"/>
    <property type="match status" value="1"/>
</dbReference>
<keyword evidence="5" id="KW-1185">Reference proteome</keyword>
<dbReference type="SMART" id="SM00822">
    <property type="entry name" value="PKS_KR"/>
    <property type="match status" value="1"/>
</dbReference>
<organism evidence="4 5">
    <name type="scientific">Aquisalimonas asiatica</name>
    <dbReference type="NCBI Taxonomy" id="406100"/>
    <lineage>
        <taxon>Bacteria</taxon>
        <taxon>Pseudomonadati</taxon>
        <taxon>Pseudomonadota</taxon>
        <taxon>Gammaproteobacteria</taxon>
        <taxon>Chromatiales</taxon>
        <taxon>Ectothiorhodospiraceae</taxon>
        <taxon>Aquisalimonas</taxon>
    </lineage>
</organism>